<protein>
    <recommendedName>
        <fullName evidence="4">DUF4352 domain-containing protein</fullName>
    </recommendedName>
</protein>
<feature type="transmembrane region" description="Helical" evidence="1">
    <location>
        <begin position="34"/>
        <end position="54"/>
    </location>
</feature>
<name>A0A367YWS3_9ACTN</name>
<gene>
    <name evidence="2" type="ORF">DT076_06760</name>
</gene>
<dbReference type="AlphaFoldDB" id="A0A367YWS3"/>
<evidence type="ECO:0000313" key="2">
    <source>
        <dbReference type="EMBL" id="RCK70346.1"/>
    </source>
</evidence>
<keyword evidence="1" id="KW-0812">Transmembrane</keyword>
<keyword evidence="1" id="KW-1133">Transmembrane helix</keyword>
<sequence length="222" mass="23945">MSLPPPGVWLDERPLSRSWPEPVPPLRVPGWARIGLPLLVLVALVAAVVGFGGLEQRRDQVQVVSPGVPVDCKNLVFTLQSATVQRATQWDDSIAWTVRVHGTVSNPNDEPLRPRDGPSGNLALVPGDPLPTVTELEGYTIGEGEDSVRRAVPPGGAAFPLELEFVLPEEFTPRDVIHVGLVESEFTDNSVLDIGGGEKTWNGGDQAYSVYLPVTVLAEDVY</sequence>
<dbReference type="EMBL" id="QOUI01000003">
    <property type="protein sequence ID" value="RCK70346.1"/>
    <property type="molecule type" value="Genomic_DNA"/>
</dbReference>
<accession>A0A367YWS3</accession>
<reference evidence="2 3" key="1">
    <citation type="submission" date="2018-07" db="EMBL/GenBank/DDBJ databases">
        <title>Desertimonas flava gen. nov. sp. nov.</title>
        <authorList>
            <person name="Liu S."/>
        </authorList>
    </citation>
    <scope>NUCLEOTIDE SEQUENCE [LARGE SCALE GENOMIC DNA]</scope>
    <source>
        <strain evidence="2 3">16Sb5-5</strain>
    </source>
</reference>
<comment type="caution">
    <text evidence="2">The sequence shown here is derived from an EMBL/GenBank/DDBJ whole genome shotgun (WGS) entry which is preliminary data.</text>
</comment>
<keyword evidence="1" id="KW-0472">Membrane</keyword>
<evidence type="ECO:0000313" key="3">
    <source>
        <dbReference type="Proteomes" id="UP000252770"/>
    </source>
</evidence>
<dbReference type="RefSeq" id="WP_114125888.1">
    <property type="nucleotide sequence ID" value="NZ_QOUI01000003.1"/>
</dbReference>
<evidence type="ECO:0000256" key="1">
    <source>
        <dbReference type="SAM" id="Phobius"/>
    </source>
</evidence>
<evidence type="ECO:0008006" key="4">
    <source>
        <dbReference type="Google" id="ProtNLM"/>
    </source>
</evidence>
<proteinExistence type="predicted"/>
<keyword evidence="3" id="KW-1185">Reference proteome</keyword>
<organism evidence="2 3">
    <name type="scientific">Desertihabitans brevis</name>
    <dbReference type="NCBI Taxonomy" id="2268447"/>
    <lineage>
        <taxon>Bacteria</taxon>
        <taxon>Bacillati</taxon>
        <taxon>Actinomycetota</taxon>
        <taxon>Actinomycetes</taxon>
        <taxon>Propionibacteriales</taxon>
        <taxon>Propionibacteriaceae</taxon>
        <taxon>Desertihabitans</taxon>
    </lineage>
</organism>
<dbReference type="Proteomes" id="UP000252770">
    <property type="component" value="Unassembled WGS sequence"/>
</dbReference>